<comment type="similarity">
    <text evidence="3">Belongs to the major facilitator superfamily. FHS transporter (TC 2.A.1.7) family.</text>
</comment>
<keyword evidence="6" id="KW-0997">Cell inner membrane</keyword>
<dbReference type="RefSeq" id="WP_348398190.1">
    <property type="nucleotide sequence ID" value="NZ_CP136600.1"/>
</dbReference>
<feature type="transmembrane region" description="Helical" evidence="11">
    <location>
        <begin position="58"/>
        <end position="79"/>
    </location>
</feature>
<evidence type="ECO:0000256" key="9">
    <source>
        <dbReference type="ARBA" id="ARBA00022989"/>
    </source>
</evidence>
<feature type="transmembrane region" description="Helical" evidence="11">
    <location>
        <begin position="117"/>
        <end position="140"/>
    </location>
</feature>
<evidence type="ECO:0000256" key="2">
    <source>
        <dbReference type="ARBA" id="ARBA00004429"/>
    </source>
</evidence>
<keyword evidence="8 11" id="KW-0812">Transmembrane</keyword>
<dbReference type="Gene3D" id="1.20.1250.20">
    <property type="entry name" value="MFS general substrate transporter like domains"/>
    <property type="match status" value="2"/>
</dbReference>
<dbReference type="InterPro" id="IPR011701">
    <property type="entry name" value="MFS"/>
</dbReference>
<keyword evidence="13" id="KW-1185">Reference proteome</keyword>
<feature type="transmembrane region" description="Helical" evidence="11">
    <location>
        <begin position="161"/>
        <end position="183"/>
    </location>
</feature>
<proteinExistence type="inferred from homology"/>
<accession>A0ABZ0GUP9</accession>
<sequence>MSDLQTKSQLSNTNNSDVGLSANFTLIILTSLFFMWGFVACLNDILIPHLKNVFDLNYTQAMLVQFCFFSAYFLVSIPAGNIVKKIGYKSGIITGLCIAGTGCLTFYPAAAIQSYPIFLLALFVLASGITFLQVSANPYVTLLGPVKTASSRLTLTQAFNSLGTTIAPLIGGAFILASVALGVEEIAQLSMAEQAIVKTEQANSVKLPYLVVACILFCLAVIFVALKLPNLHRDENDNKTDVNEAKISVWKTPHLLLGAGGIFVYVGAEVAIGSLIINFLGEEHIVGFSQSQAAKYVAYYWGGAMVGRFIGAAVMRYVAANKILTFNALIAAALVLTAVVSEGAIAMWAILAVGLCNSIMFPTIFTLGIKDLGNSTSQGSGLMCLAIAGGAVIPMIQGMFSDLIGIQLAFIVPVFCYLYIVFYGLKGASIRLG</sequence>
<feature type="transmembrane region" description="Helical" evidence="11">
    <location>
        <begin position="381"/>
        <end position="400"/>
    </location>
</feature>
<dbReference type="SUPFAM" id="SSF103473">
    <property type="entry name" value="MFS general substrate transporter"/>
    <property type="match status" value="1"/>
</dbReference>
<reference evidence="12 13" key="1">
    <citation type="submission" date="2023-09" db="EMBL/GenBank/DDBJ databases">
        <authorList>
            <person name="Qi X."/>
        </authorList>
    </citation>
    <scope>NUCLEOTIDE SEQUENCE [LARGE SCALE GENOMIC DNA]</scope>
    <source>
        <strain evidence="12 13">S1-1</strain>
    </source>
</reference>
<dbReference type="NCBIfam" id="TIGR01272">
    <property type="entry name" value="gluP"/>
    <property type="match status" value="1"/>
</dbReference>
<feature type="transmembrane region" description="Helical" evidence="11">
    <location>
        <begin position="323"/>
        <end position="340"/>
    </location>
</feature>
<dbReference type="PANTHER" id="PTHR43702">
    <property type="entry name" value="L-FUCOSE-PROTON SYMPORTER"/>
    <property type="match status" value="1"/>
</dbReference>
<feature type="transmembrane region" description="Helical" evidence="11">
    <location>
        <begin position="406"/>
        <end position="425"/>
    </location>
</feature>
<evidence type="ECO:0000313" key="12">
    <source>
        <dbReference type="EMBL" id="WOH39424.1"/>
    </source>
</evidence>
<dbReference type="Proteomes" id="UP001301442">
    <property type="component" value="Chromosome"/>
</dbReference>
<evidence type="ECO:0000256" key="3">
    <source>
        <dbReference type="ARBA" id="ARBA00009120"/>
    </source>
</evidence>
<keyword evidence="5" id="KW-1003">Cell membrane</keyword>
<dbReference type="InterPro" id="IPR036259">
    <property type="entry name" value="MFS_trans_sf"/>
</dbReference>
<dbReference type="PANTHER" id="PTHR43702:SF3">
    <property type="entry name" value="PROTEIN TSGA"/>
    <property type="match status" value="1"/>
</dbReference>
<dbReference type="CDD" id="cd17394">
    <property type="entry name" value="MFS_FucP_like"/>
    <property type="match status" value="1"/>
</dbReference>
<protein>
    <submittedName>
        <fullName evidence="12">L-fucose:H+ symporter permease</fullName>
    </submittedName>
</protein>
<dbReference type="Pfam" id="PF07690">
    <property type="entry name" value="MFS_1"/>
    <property type="match status" value="1"/>
</dbReference>
<dbReference type="InterPro" id="IPR050375">
    <property type="entry name" value="MFS_TsgA-like"/>
</dbReference>
<keyword evidence="7" id="KW-0762">Sugar transport</keyword>
<gene>
    <name evidence="12" type="primary">fucP</name>
    <name evidence="12" type="ORF">RI844_09405</name>
</gene>
<evidence type="ECO:0000313" key="13">
    <source>
        <dbReference type="Proteomes" id="UP001301442"/>
    </source>
</evidence>
<evidence type="ECO:0000256" key="8">
    <source>
        <dbReference type="ARBA" id="ARBA00022692"/>
    </source>
</evidence>
<keyword evidence="9 11" id="KW-1133">Transmembrane helix</keyword>
<evidence type="ECO:0000256" key="1">
    <source>
        <dbReference type="ARBA" id="ARBA00003321"/>
    </source>
</evidence>
<comment type="subcellular location">
    <subcellularLocation>
        <location evidence="2">Cell inner membrane</location>
        <topology evidence="2">Multi-pass membrane protein</topology>
    </subcellularLocation>
</comment>
<feature type="transmembrane region" description="Helical" evidence="11">
    <location>
        <begin position="91"/>
        <end position="111"/>
    </location>
</feature>
<evidence type="ECO:0000256" key="10">
    <source>
        <dbReference type="ARBA" id="ARBA00023136"/>
    </source>
</evidence>
<feature type="transmembrane region" description="Helical" evidence="11">
    <location>
        <begin position="255"/>
        <end position="277"/>
    </location>
</feature>
<organism evidence="12 13">
    <name type="scientific">Thalassotalea fonticola</name>
    <dbReference type="NCBI Taxonomy" id="3065649"/>
    <lineage>
        <taxon>Bacteria</taxon>
        <taxon>Pseudomonadati</taxon>
        <taxon>Pseudomonadota</taxon>
        <taxon>Gammaproteobacteria</taxon>
        <taxon>Alteromonadales</taxon>
        <taxon>Colwelliaceae</taxon>
        <taxon>Thalassotalea</taxon>
    </lineage>
</organism>
<dbReference type="InterPro" id="IPR005275">
    <property type="entry name" value="Lfuc_symporter_FucP"/>
</dbReference>
<evidence type="ECO:0000256" key="11">
    <source>
        <dbReference type="SAM" id="Phobius"/>
    </source>
</evidence>
<feature type="transmembrane region" description="Helical" evidence="11">
    <location>
        <begin position="297"/>
        <end position="318"/>
    </location>
</feature>
<evidence type="ECO:0000256" key="7">
    <source>
        <dbReference type="ARBA" id="ARBA00022597"/>
    </source>
</evidence>
<dbReference type="InterPro" id="IPR005964">
    <property type="entry name" value="Glc/Gal_transptr_bac"/>
</dbReference>
<dbReference type="NCBIfam" id="TIGR00885">
    <property type="entry name" value="fucP"/>
    <property type="match status" value="1"/>
</dbReference>
<feature type="transmembrane region" description="Helical" evidence="11">
    <location>
        <begin position="346"/>
        <end position="369"/>
    </location>
</feature>
<evidence type="ECO:0000256" key="4">
    <source>
        <dbReference type="ARBA" id="ARBA00022448"/>
    </source>
</evidence>
<comment type="function">
    <text evidence="1">Intake of glucose and galactose.</text>
</comment>
<dbReference type="EMBL" id="CP136600">
    <property type="protein sequence ID" value="WOH39424.1"/>
    <property type="molecule type" value="Genomic_DNA"/>
</dbReference>
<keyword evidence="4" id="KW-0813">Transport</keyword>
<evidence type="ECO:0000256" key="5">
    <source>
        <dbReference type="ARBA" id="ARBA00022475"/>
    </source>
</evidence>
<feature type="transmembrane region" description="Helical" evidence="11">
    <location>
        <begin position="207"/>
        <end position="226"/>
    </location>
</feature>
<evidence type="ECO:0000256" key="6">
    <source>
        <dbReference type="ARBA" id="ARBA00022519"/>
    </source>
</evidence>
<feature type="transmembrane region" description="Helical" evidence="11">
    <location>
        <begin position="20"/>
        <end position="38"/>
    </location>
</feature>
<name>A0ABZ0GUP9_9GAMM</name>
<keyword evidence="10 11" id="KW-0472">Membrane</keyword>